<dbReference type="Gene3D" id="3.40.50.720">
    <property type="entry name" value="NAD(P)-binding Rossmann-like Domain"/>
    <property type="match status" value="1"/>
</dbReference>
<protein>
    <recommendedName>
        <fullName evidence="3">Semialdehyde dehydrogenase dimerisation domain-containing protein</fullName>
    </recommendedName>
</protein>
<dbReference type="AlphaFoldDB" id="A0A062XM82"/>
<evidence type="ECO:0000313" key="2">
    <source>
        <dbReference type="Proteomes" id="UP000027284"/>
    </source>
</evidence>
<dbReference type="Proteomes" id="UP000027284">
    <property type="component" value="Unassembled WGS sequence"/>
</dbReference>
<dbReference type="EMBL" id="JMFG01000020">
    <property type="protein sequence ID" value="KDA53682.1"/>
    <property type="molecule type" value="Genomic_DNA"/>
</dbReference>
<accession>A0A062XM82</accession>
<organism evidence="1 2">
    <name type="scientific">Thermoanaerobaculum aquaticum</name>
    <dbReference type="NCBI Taxonomy" id="1312852"/>
    <lineage>
        <taxon>Bacteria</taxon>
        <taxon>Pseudomonadati</taxon>
        <taxon>Acidobacteriota</taxon>
        <taxon>Thermoanaerobaculia</taxon>
        <taxon>Thermoanaerobaculales</taxon>
        <taxon>Thermoanaerobaculaceae</taxon>
        <taxon>Thermoanaerobaculum</taxon>
    </lineage>
</organism>
<reference evidence="1 2" key="1">
    <citation type="submission" date="2014-04" db="EMBL/GenBank/DDBJ databases">
        <title>The Genome Sequence of Thermoanaerobaculum aquaticum MP-01, The First Cultivated Group 23 Acidobacterium.</title>
        <authorList>
            <person name="Stamps B.W."/>
            <person name="Losey N.A."/>
            <person name="Lawson P.A."/>
            <person name="Stevenson B.S."/>
        </authorList>
    </citation>
    <scope>NUCLEOTIDE SEQUENCE [LARGE SCALE GENOMIC DNA]</scope>
    <source>
        <strain evidence="1 2">MP-01</strain>
    </source>
</reference>
<gene>
    <name evidence="1" type="ORF">EG19_05640</name>
</gene>
<dbReference type="SUPFAM" id="SSF55347">
    <property type="entry name" value="Glyceraldehyde-3-phosphate dehydrogenase-like, C-terminal domain"/>
    <property type="match status" value="1"/>
</dbReference>
<name>A0A062XM82_9BACT</name>
<dbReference type="RefSeq" id="WP_038049566.1">
    <property type="nucleotide sequence ID" value="NZ_JMFG01000020.1"/>
</dbReference>
<dbReference type="Gene3D" id="3.30.360.10">
    <property type="entry name" value="Dihydrodipicolinate Reductase, domain 2"/>
    <property type="match status" value="1"/>
</dbReference>
<comment type="caution">
    <text evidence="1">The sequence shown here is derived from an EMBL/GenBank/DDBJ whole genome shotgun (WGS) entry which is preliminary data.</text>
</comment>
<evidence type="ECO:0000313" key="1">
    <source>
        <dbReference type="EMBL" id="KDA53682.1"/>
    </source>
</evidence>
<evidence type="ECO:0008006" key="3">
    <source>
        <dbReference type="Google" id="ProtNLM"/>
    </source>
</evidence>
<sequence>MAKAAKVTILDPTSLVGDELVPRLAAQAPEVSRQYFHSQASGDHLIVEVGGEAAVVAPLTDVGELEDAGLVVITDNPAKSLGQKLADFLTAHPEIPCVDLSRPGVLPGPPAFWPLAGENRLLFPDPALILPAMVLRALAPLNPRRAFFSVLSPVSTLGGEAVDELAAQAVARLSGEKPKTRVLPTVMAFDAFPYPERDFGRLESQLAAMFPQVEMGFHSIFAGVFHAHAAHATVTLASPAREAQVRELLTEAGFVPHRGRKPLTPSQGAGQDQAIAWVLATRGETVSLWAVGDHLLLQAKTACEAVLQLLATSPAA</sequence>
<proteinExistence type="predicted"/>
<dbReference type="STRING" id="1312852.EG19_05640"/>
<keyword evidence="2" id="KW-1185">Reference proteome</keyword>